<evidence type="ECO:0000313" key="1">
    <source>
        <dbReference type="EMBL" id="CAG6653353.1"/>
    </source>
</evidence>
<dbReference type="AlphaFoldDB" id="A0A8D8WAS5"/>
<proteinExistence type="predicted"/>
<accession>A0A8D8WAS5</accession>
<organism evidence="1">
    <name type="scientific">Cacopsylla melanoneura</name>
    <dbReference type="NCBI Taxonomy" id="428564"/>
    <lineage>
        <taxon>Eukaryota</taxon>
        <taxon>Metazoa</taxon>
        <taxon>Ecdysozoa</taxon>
        <taxon>Arthropoda</taxon>
        <taxon>Hexapoda</taxon>
        <taxon>Insecta</taxon>
        <taxon>Pterygota</taxon>
        <taxon>Neoptera</taxon>
        <taxon>Paraneoptera</taxon>
        <taxon>Hemiptera</taxon>
        <taxon>Sternorrhyncha</taxon>
        <taxon>Psylloidea</taxon>
        <taxon>Psyllidae</taxon>
        <taxon>Psyllinae</taxon>
        <taxon>Cacopsylla</taxon>
    </lineage>
</organism>
<protein>
    <submittedName>
        <fullName evidence="1">Uncharacterized protein</fullName>
    </submittedName>
</protein>
<sequence>MFYYFVRNTDTLQSEQLAEVWGSRGYPVHRILRRYNYHPFRFHVVQALRDADPEQKLEFPNTIDRLRFRHPNLLNTILWTDESKFTNNGMICRPRLGHRQNCRGRIGKRTAEEE</sequence>
<dbReference type="EMBL" id="HBUF01173141">
    <property type="protein sequence ID" value="CAG6653353.1"/>
    <property type="molecule type" value="Transcribed_RNA"/>
</dbReference>
<reference evidence="1" key="1">
    <citation type="submission" date="2021-05" db="EMBL/GenBank/DDBJ databases">
        <authorList>
            <person name="Alioto T."/>
            <person name="Alioto T."/>
            <person name="Gomez Garrido J."/>
        </authorList>
    </citation>
    <scope>NUCLEOTIDE SEQUENCE</scope>
</reference>
<name>A0A8D8WAS5_9HEMI</name>